<gene>
    <name evidence="2" type="ORF">HA332_09455</name>
</gene>
<evidence type="ECO:0000313" key="2">
    <source>
        <dbReference type="EMBL" id="HII74581.1"/>
    </source>
</evidence>
<dbReference type="AlphaFoldDB" id="A0A832TI56"/>
<feature type="transmembrane region" description="Helical" evidence="1">
    <location>
        <begin position="130"/>
        <end position="148"/>
    </location>
</feature>
<comment type="caution">
    <text evidence="2">The sequence shown here is derived from an EMBL/GenBank/DDBJ whole genome shotgun (WGS) entry which is preliminary data.</text>
</comment>
<evidence type="ECO:0000256" key="1">
    <source>
        <dbReference type="SAM" id="Phobius"/>
    </source>
</evidence>
<reference evidence="2" key="1">
    <citation type="journal article" date="2020" name="bioRxiv">
        <title>A rank-normalized archaeal taxonomy based on genome phylogeny resolves widespread incomplete and uneven classifications.</title>
        <authorList>
            <person name="Rinke C."/>
            <person name="Chuvochina M."/>
            <person name="Mussig A.J."/>
            <person name="Chaumeil P.-A."/>
            <person name="Waite D.W."/>
            <person name="Whitman W.B."/>
            <person name="Parks D.H."/>
            <person name="Hugenholtz P."/>
        </authorList>
    </citation>
    <scope>NUCLEOTIDE SEQUENCE</scope>
    <source>
        <strain evidence="2">UBA8838</strain>
    </source>
</reference>
<accession>A0A832TI56</accession>
<keyword evidence="1" id="KW-1133">Transmembrane helix</keyword>
<proteinExistence type="predicted"/>
<protein>
    <submittedName>
        <fullName evidence="2">Uncharacterized protein</fullName>
    </submittedName>
</protein>
<dbReference type="EMBL" id="DUJO01000047">
    <property type="protein sequence ID" value="HII74581.1"/>
    <property type="molecule type" value="Genomic_DNA"/>
</dbReference>
<keyword evidence="1" id="KW-0472">Membrane</keyword>
<organism evidence="2 3">
    <name type="scientific">Sulfurisphaera tokodaii</name>
    <dbReference type="NCBI Taxonomy" id="111955"/>
    <lineage>
        <taxon>Archaea</taxon>
        <taxon>Thermoproteota</taxon>
        <taxon>Thermoprotei</taxon>
        <taxon>Sulfolobales</taxon>
        <taxon>Sulfolobaceae</taxon>
        <taxon>Sulfurisphaera</taxon>
    </lineage>
</organism>
<name>A0A832TI56_9CREN</name>
<dbReference type="RefSeq" id="WP_010980556.1">
    <property type="nucleotide sequence ID" value="NZ_BAABQO010000010.1"/>
</dbReference>
<dbReference type="GeneID" id="1460554"/>
<dbReference type="Proteomes" id="UP000646844">
    <property type="component" value="Unassembled WGS sequence"/>
</dbReference>
<keyword evidence="1" id="KW-0812">Transmembrane</keyword>
<evidence type="ECO:0000313" key="3">
    <source>
        <dbReference type="Proteomes" id="UP000646844"/>
    </source>
</evidence>
<sequence>MIRWELLLASISLTLISLSVVTLNNPTHIAINFGNSYELHISPLVTSDSITLTQNNSNIVSEIEIISSSNHFIVNISNIDPFVISLPPGSYTFKLIKEINESNNKPTNIVYNVTLVLSIQKMRIVLHQKILYLSGIIGLIFSLVIYVIRKLIH</sequence>